<proteinExistence type="predicted"/>
<dbReference type="AlphaFoldDB" id="A0A9R1VN02"/>
<comment type="caution">
    <text evidence="1">The sequence shown here is derived from an EMBL/GenBank/DDBJ whole genome shotgun (WGS) entry which is preliminary data.</text>
</comment>
<gene>
    <name evidence="1" type="ORF">LSAT_V11C400160530</name>
</gene>
<dbReference type="EMBL" id="NBSK02000004">
    <property type="protein sequence ID" value="KAJ0208963.1"/>
    <property type="molecule type" value="Genomic_DNA"/>
</dbReference>
<organism evidence="1 2">
    <name type="scientific">Lactuca sativa</name>
    <name type="common">Garden lettuce</name>
    <dbReference type="NCBI Taxonomy" id="4236"/>
    <lineage>
        <taxon>Eukaryota</taxon>
        <taxon>Viridiplantae</taxon>
        <taxon>Streptophyta</taxon>
        <taxon>Embryophyta</taxon>
        <taxon>Tracheophyta</taxon>
        <taxon>Spermatophyta</taxon>
        <taxon>Magnoliopsida</taxon>
        <taxon>eudicotyledons</taxon>
        <taxon>Gunneridae</taxon>
        <taxon>Pentapetalae</taxon>
        <taxon>asterids</taxon>
        <taxon>campanulids</taxon>
        <taxon>Asterales</taxon>
        <taxon>Asteraceae</taxon>
        <taxon>Cichorioideae</taxon>
        <taxon>Cichorieae</taxon>
        <taxon>Lactucinae</taxon>
        <taxon>Lactuca</taxon>
    </lineage>
</organism>
<sequence length="87" mass="10384">MGRAYFPNIYWNVVNIDVPNFFFWCYRLTTVLTLYAEMEFHKRMQKYVRWQATKIPPKIPSPLPSVTTGYFGSIKVKECQQKSKKVK</sequence>
<dbReference type="Proteomes" id="UP000235145">
    <property type="component" value="Unassembled WGS sequence"/>
</dbReference>
<reference evidence="1 2" key="1">
    <citation type="journal article" date="2017" name="Nat. Commun.">
        <title>Genome assembly with in vitro proximity ligation data and whole-genome triplication in lettuce.</title>
        <authorList>
            <person name="Reyes-Chin-Wo S."/>
            <person name="Wang Z."/>
            <person name="Yang X."/>
            <person name="Kozik A."/>
            <person name="Arikit S."/>
            <person name="Song C."/>
            <person name="Xia L."/>
            <person name="Froenicke L."/>
            <person name="Lavelle D.O."/>
            <person name="Truco M.J."/>
            <person name="Xia R."/>
            <person name="Zhu S."/>
            <person name="Xu C."/>
            <person name="Xu H."/>
            <person name="Xu X."/>
            <person name="Cox K."/>
            <person name="Korf I."/>
            <person name="Meyers B.C."/>
            <person name="Michelmore R.W."/>
        </authorList>
    </citation>
    <scope>NUCLEOTIDE SEQUENCE [LARGE SCALE GENOMIC DNA]</scope>
    <source>
        <strain evidence="2">cv. Salinas</strain>
        <tissue evidence="1">Seedlings</tissue>
    </source>
</reference>
<name>A0A9R1VN02_LACSA</name>
<evidence type="ECO:0000313" key="1">
    <source>
        <dbReference type="EMBL" id="KAJ0208963.1"/>
    </source>
</evidence>
<evidence type="ECO:0000313" key="2">
    <source>
        <dbReference type="Proteomes" id="UP000235145"/>
    </source>
</evidence>
<protein>
    <submittedName>
        <fullName evidence="1">Uncharacterized protein</fullName>
    </submittedName>
</protein>
<keyword evidence="2" id="KW-1185">Reference proteome</keyword>
<accession>A0A9R1VN02</accession>